<gene>
    <name evidence="1" type="ORF">E1161_12105</name>
</gene>
<dbReference type="RefSeq" id="WP_132622706.1">
    <property type="nucleotide sequence ID" value="NZ_SMKV01000012.1"/>
</dbReference>
<accession>A0A4R4UUI9</accession>
<protein>
    <submittedName>
        <fullName evidence="1">Uncharacterized protein</fullName>
    </submittedName>
</protein>
<name>A0A4R4UUI9_9PSEU</name>
<comment type="caution">
    <text evidence="1">The sequence shown here is derived from an EMBL/GenBank/DDBJ whole genome shotgun (WGS) entry which is preliminary data.</text>
</comment>
<dbReference type="Proteomes" id="UP000294744">
    <property type="component" value="Unassembled WGS sequence"/>
</dbReference>
<dbReference type="EMBL" id="SMKV01000012">
    <property type="protein sequence ID" value="TDC92834.1"/>
    <property type="molecule type" value="Genomic_DNA"/>
</dbReference>
<reference evidence="1 2" key="1">
    <citation type="submission" date="2019-03" db="EMBL/GenBank/DDBJ databases">
        <title>Draft genome sequences of novel Actinobacteria.</title>
        <authorList>
            <person name="Sahin N."/>
            <person name="Ay H."/>
            <person name="Saygin H."/>
        </authorList>
    </citation>
    <scope>NUCLEOTIDE SEQUENCE [LARGE SCALE GENOMIC DNA]</scope>
    <source>
        <strain evidence="1 2">16K404</strain>
    </source>
</reference>
<dbReference type="AlphaFoldDB" id="A0A4R4UUI9"/>
<evidence type="ECO:0000313" key="2">
    <source>
        <dbReference type="Proteomes" id="UP000294744"/>
    </source>
</evidence>
<sequence length="276" mass="30550">MTEYQHYEFLAVDRPLSDDEQAEVRELSSRAVISDTAFVATYEQDDFRGDPDVLVESYYDAHLHVTSWGTNRLMIRVPRGDLDDAIAEEFEVAERVDVWSSEDHVVLDFVSEDEEPSGSTGHDGPLPMLAGVRDEIASGDLRPLYLAWLAGYGTWERDEFAFDTSAEEELEPVVPPGLTQLTAAQTALAEFLRLDDDLLAVAAENSTPLQERLDPKALGAWVTELPSADKDLLLLQVAQGQAAEARIEILRRFNGDTAAGSRTVGELLDQAAQRRA</sequence>
<evidence type="ECO:0000313" key="1">
    <source>
        <dbReference type="EMBL" id="TDC92834.1"/>
    </source>
</evidence>
<keyword evidence="2" id="KW-1185">Reference proteome</keyword>
<proteinExistence type="predicted"/>
<organism evidence="1 2">
    <name type="scientific">Saccharopolyspora aridisoli</name>
    <dbReference type="NCBI Taxonomy" id="2530385"/>
    <lineage>
        <taxon>Bacteria</taxon>
        <taxon>Bacillati</taxon>
        <taxon>Actinomycetota</taxon>
        <taxon>Actinomycetes</taxon>
        <taxon>Pseudonocardiales</taxon>
        <taxon>Pseudonocardiaceae</taxon>
        <taxon>Saccharopolyspora</taxon>
    </lineage>
</organism>
<dbReference type="OrthoDB" id="9066681at2"/>